<comment type="caution">
    <text evidence="10">The sequence shown here is derived from an EMBL/GenBank/DDBJ whole genome shotgun (WGS) entry which is preliminary data.</text>
</comment>
<dbReference type="InterPro" id="IPR052083">
    <property type="entry name" value="Aminoacylase-1_M20A"/>
</dbReference>
<gene>
    <name evidence="10" type="ORF">VCS650_LOCUS1267</name>
</gene>
<dbReference type="Gene3D" id="3.30.70.360">
    <property type="match status" value="1"/>
</dbReference>
<dbReference type="GO" id="GO:0046872">
    <property type="term" value="F:metal ion binding"/>
    <property type="evidence" value="ECO:0007669"/>
    <property type="project" value="UniProtKB-KW"/>
</dbReference>
<dbReference type="GO" id="GO:0004046">
    <property type="term" value="F:aminoacylase activity"/>
    <property type="evidence" value="ECO:0007669"/>
    <property type="project" value="InterPro"/>
</dbReference>
<feature type="binding site" evidence="8">
    <location>
        <position position="78"/>
    </location>
    <ligand>
        <name>Zn(2+)</name>
        <dbReference type="ChEBI" id="CHEBI:29105"/>
        <label>1</label>
    </ligand>
</feature>
<comment type="subcellular location">
    <subcellularLocation>
        <location evidence="1">Nucleus</location>
    </subcellularLocation>
</comment>
<feature type="binding site" evidence="8">
    <location>
        <position position="145"/>
    </location>
    <ligand>
        <name>Zn(2+)</name>
        <dbReference type="ChEBI" id="CHEBI:29105"/>
        <label>2</label>
    </ligand>
</feature>
<dbReference type="EMBL" id="CAJNON010000006">
    <property type="protein sequence ID" value="CAF0751519.1"/>
    <property type="molecule type" value="Genomic_DNA"/>
</dbReference>
<sequence length="617" mass="70444">MTEKDKDEVALQRFVEYIQIKTVQPEPDYDSAMKFLKNYAQELGLEYRAVTLDESRQAALLTWPSTSSTETSIVLNSHIDVVPVFEEHWMVPPFSGEIRDGKIYGRGTQDMKCVGIQYLEAIRRLKAAKYEPKRTIHCLFVPDEEIGGVRGMGKFITLDECKALNIGFVLDEGLASETDVFQVYYGDRSVLWIQFLVKGNTGHGSRLIENTAAEKAQFILNEMLKFRANEKECLEKSEATDKLIQLGNVTTVNLTKLTGGVQQNVVPDQYSLYFDCRIKPDGYDAFKEFLHDVIKRTPKENDDEVILHYVQDSGRVCITDVEKPSWWLNCFKRTCEQMKCKTNWTVFPAATDGRYLRGEGYPAIGFSPMINTPILLHDHNEYLHKDVFLHGIEIYVKLLENLTNGESAYVIQLPSGSFKSPAEAAESYLEKLEKGGAKKTRPFQVDLVSYSPSITNSKTVHVLSHSEYPASSFAFAEQSNSQMLVADNTFIALMNKLKTLRAFETRLPKMEARGTRLEYQDFVINLGTVSQSQTTKGLVLEVAYVPMDETRDGYCLIQEFLQSFLNMPKQMIQKLITEQLSHWIRSLKDKKDAEYTPSITLLQYMDILIHMRKQPNE</sequence>
<dbReference type="FunFam" id="1.10.150.900:FF:000001">
    <property type="entry name" value="Aminoacylase-1, putative"/>
    <property type="match status" value="1"/>
</dbReference>
<evidence type="ECO:0000256" key="7">
    <source>
        <dbReference type="PIRSR" id="PIRSR610159-1"/>
    </source>
</evidence>
<evidence type="ECO:0000256" key="4">
    <source>
        <dbReference type="ARBA" id="ARBA00022723"/>
    </source>
</evidence>
<dbReference type="GO" id="GO:0006357">
    <property type="term" value="P:regulation of transcription by RNA polymerase II"/>
    <property type="evidence" value="ECO:0007669"/>
    <property type="project" value="InterPro"/>
</dbReference>
<dbReference type="SUPFAM" id="SSF53187">
    <property type="entry name" value="Zn-dependent exopeptidases"/>
    <property type="match status" value="1"/>
</dbReference>
<dbReference type="OrthoDB" id="1854899at2759"/>
<dbReference type="Pfam" id="PF01546">
    <property type="entry name" value="Peptidase_M20"/>
    <property type="match status" value="1"/>
</dbReference>
<evidence type="ECO:0000256" key="5">
    <source>
        <dbReference type="ARBA" id="ARBA00022833"/>
    </source>
</evidence>
<feature type="binding site" evidence="8">
    <location>
        <position position="110"/>
    </location>
    <ligand>
        <name>Zn(2+)</name>
        <dbReference type="ChEBI" id="CHEBI:29105"/>
        <label>1</label>
    </ligand>
</feature>
<keyword evidence="6" id="KW-0539">Nucleus</keyword>
<feature type="binding site" evidence="8">
    <location>
        <position position="377"/>
    </location>
    <ligand>
        <name>Zn(2+)</name>
        <dbReference type="ChEBI" id="CHEBI:29105"/>
        <label>2</label>
    </ligand>
</feature>
<dbReference type="Gene3D" id="3.40.630.10">
    <property type="entry name" value="Zn peptidases"/>
    <property type="match status" value="1"/>
</dbReference>
<evidence type="ECO:0000256" key="6">
    <source>
        <dbReference type="ARBA" id="ARBA00023242"/>
    </source>
</evidence>
<dbReference type="AlphaFoldDB" id="A0A813PE77"/>
<evidence type="ECO:0000259" key="9">
    <source>
        <dbReference type="Pfam" id="PF07687"/>
    </source>
</evidence>
<organism evidence="10 11">
    <name type="scientific">Adineta steineri</name>
    <dbReference type="NCBI Taxonomy" id="433720"/>
    <lineage>
        <taxon>Eukaryota</taxon>
        <taxon>Metazoa</taxon>
        <taxon>Spiralia</taxon>
        <taxon>Gnathifera</taxon>
        <taxon>Rotifera</taxon>
        <taxon>Eurotatoria</taxon>
        <taxon>Bdelloidea</taxon>
        <taxon>Adinetida</taxon>
        <taxon>Adinetidae</taxon>
        <taxon>Adineta</taxon>
    </lineage>
</organism>
<reference evidence="10" key="1">
    <citation type="submission" date="2021-02" db="EMBL/GenBank/DDBJ databases">
        <authorList>
            <person name="Nowell W R."/>
        </authorList>
    </citation>
    <scope>NUCLEOTIDE SEQUENCE</scope>
</reference>
<feature type="active site" description="Proton acceptor" evidence="7">
    <location>
        <position position="144"/>
    </location>
</feature>
<dbReference type="Pfam" id="PF08612">
    <property type="entry name" value="Med20"/>
    <property type="match status" value="1"/>
</dbReference>
<dbReference type="FunFam" id="3.40.630.10:FF:000019">
    <property type="entry name" value="Aminoacylase 1"/>
    <property type="match status" value="1"/>
</dbReference>
<dbReference type="SUPFAM" id="SSF55031">
    <property type="entry name" value="Bacterial exopeptidase dimerisation domain"/>
    <property type="match status" value="1"/>
</dbReference>
<dbReference type="InterPro" id="IPR010159">
    <property type="entry name" value="N-acyl_aa_amidohydrolase"/>
</dbReference>
<feature type="binding site" evidence="8">
    <location>
        <position position="172"/>
    </location>
    <ligand>
        <name>Zn(2+)</name>
        <dbReference type="ChEBI" id="CHEBI:29105"/>
        <label>1</label>
    </ligand>
</feature>
<evidence type="ECO:0000313" key="10">
    <source>
        <dbReference type="EMBL" id="CAF0751519.1"/>
    </source>
</evidence>
<evidence type="ECO:0000256" key="8">
    <source>
        <dbReference type="PIRSR" id="PIRSR610159-2"/>
    </source>
</evidence>
<proteinExistence type="inferred from homology"/>
<dbReference type="GO" id="GO:0005737">
    <property type="term" value="C:cytoplasm"/>
    <property type="evidence" value="ECO:0007669"/>
    <property type="project" value="InterPro"/>
</dbReference>
<dbReference type="InterPro" id="IPR013921">
    <property type="entry name" value="Mediator_Med20"/>
</dbReference>
<dbReference type="InterPro" id="IPR002933">
    <property type="entry name" value="Peptidase_M20"/>
</dbReference>
<feature type="binding site" evidence="8">
    <location>
        <position position="110"/>
    </location>
    <ligand>
        <name>Zn(2+)</name>
        <dbReference type="ChEBI" id="CHEBI:29105"/>
        <label>2</label>
    </ligand>
</feature>
<feature type="domain" description="Peptidase M20 dimerisation" evidence="9">
    <location>
        <begin position="186"/>
        <end position="281"/>
    </location>
</feature>
<keyword evidence="5 8" id="KW-0862">Zinc</keyword>
<dbReference type="GO" id="GO:0003712">
    <property type="term" value="F:transcription coregulator activity"/>
    <property type="evidence" value="ECO:0007669"/>
    <property type="project" value="InterPro"/>
</dbReference>
<keyword evidence="3" id="KW-0963">Cytoplasm</keyword>
<name>A0A813PE77_9BILA</name>
<dbReference type="InterPro" id="IPR011650">
    <property type="entry name" value="Peptidase_M20_dimer"/>
</dbReference>
<dbReference type="NCBIfam" id="TIGR01880">
    <property type="entry name" value="Ac-peptdase-euk"/>
    <property type="match status" value="1"/>
</dbReference>
<dbReference type="Gene3D" id="1.10.150.900">
    <property type="match status" value="1"/>
</dbReference>
<evidence type="ECO:0000256" key="2">
    <source>
        <dbReference type="ARBA" id="ARBA00010743"/>
    </source>
</evidence>
<feature type="active site" evidence="7">
    <location>
        <position position="80"/>
    </location>
</feature>
<dbReference type="InterPro" id="IPR036264">
    <property type="entry name" value="Bact_exopeptidase_dim_dom"/>
</dbReference>
<dbReference type="Proteomes" id="UP000663891">
    <property type="component" value="Unassembled WGS sequence"/>
</dbReference>
<accession>A0A813PE77</accession>
<dbReference type="Pfam" id="PF07687">
    <property type="entry name" value="M20_dimer"/>
    <property type="match status" value="1"/>
</dbReference>
<dbReference type="GO" id="GO:0016592">
    <property type="term" value="C:mediator complex"/>
    <property type="evidence" value="ECO:0007669"/>
    <property type="project" value="InterPro"/>
</dbReference>
<comment type="similarity">
    <text evidence="2">Belongs to the Mediator complex subunit 20 family.</text>
</comment>
<evidence type="ECO:0000313" key="11">
    <source>
        <dbReference type="Proteomes" id="UP000663891"/>
    </source>
</evidence>
<dbReference type="GO" id="GO:0006520">
    <property type="term" value="P:amino acid metabolic process"/>
    <property type="evidence" value="ECO:0007669"/>
    <property type="project" value="InterPro"/>
</dbReference>
<dbReference type="PANTHER" id="PTHR45892:SF1">
    <property type="entry name" value="AMINOACYLASE-1"/>
    <property type="match status" value="1"/>
</dbReference>
<evidence type="ECO:0000256" key="1">
    <source>
        <dbReference type="ARBA" id="ARBA00004123"/>
    </source>
</evidence>
<comment type="cofactor">
    <cofactor evidence="8">
        <name>Zn(2+)</name>
        <dbReference type="ChEBI" id="CHEBI:29105"/>
    </cofactor>
    <text evidence="8">Binds 2 Zn(2+) ions per subunit.</text>
</comment>
<evidence type="ECO:0000256" key="3">
    <source>
        <dbReference type="ARBA" id="ARBA00022490"/>
    </source>
</evidence>
<dbReference type="PANTHER" id="PTHR45892">
    <property type="entry name" value="AMINOACYLASE-1"/>
    <property type="match status" value="1"/>
</dbReference>
<protein>
    <recommendedName>
        <fullName evidence="9">Peptidase M20 dimerisation domain-containing protein</fullName>
    </recommendedName>
</protein>
<keyword evidence="4 8" id="KW-0479">Metal-binding</keyword>